<organism evidence="1 2">
    <name type="scientific">Flagellimonas eckloniae</name>
    <dbReference type="NCBI Taxonomy" id="346185"/>
    <lineage>
        <taxon>Bacteria</taxon>
        <taxon>Pseudomonadati</taxon>
        <taxon>Bacteroidota</taxon>
        <taxon>Flavobacteriia</taxon>
        <taxon>Flavobacteriales</taxon>
        <taxon>Flavobacteriaceae</taxon>
        <taxon>Flagellimonas</taxon>
    </lineage>
</organism>
<accession>A0A0Q0XMD3</accession>
<sequence length="172" mass="20146">MGRVNDIPDFEAMFQKLKKDAVRYASRAGVNFFQDSFLNQGFTDTVLEPWAKRSNDIDPGRKILIKSAFLMNSIEVFTASEQRIEFGSRAEYAELHNEGGKVVIPITEKSRKYFWFMYRATGKEMWKGLALTKKQKLVIMMPKRQFLGESQIFMEQLNDWLLKELNKRFKAI</sequence>
<evidence type="ECO:0000313" key="2">
    <source>
        <dbReference type="Proteomes" id="UP000050827"/>
    </source>
</evidence>
<dbReference type="Proteomes" id="UP000050827">
    <property type="component" value="Unassembled WGS sequence"/>
</dbReference>
<dbReference type="EMBL" id="LCTZ01000002">
    <property type="protein sequence ID" value="KQC30190.1"/>
    <property type="molecule type" value="Genomic_DNA"/>
</dbReference>
<dbReference type="RefSeq" id="WP_055394795.1">
    <property type="nucleotide sequence ID" value="NZ_LCTZ01000002.1"/>
</dbReference>
<keyword evidence="2" id="KW-1185">Reference proteome</keyword>
<dbReference type="Pfam" id="PF05069">
    <property type="entry name" value="Phage_tail_S"/>
    <property type="match status" value="1"/>
</dbReference>
<dbReference type="InterPro" id="IPR006522">
    <property type="entry name" value="Phage_virion_morphogenesis"/>
</dbReference>
<evidence type="ECO:0000313" key="1">
    <source>
        <dbReference type="EMBL" id="KQC30190.1"/>
    </source>
</evidence>
<dbReference type="OrthoDB" id="964176at2"/>
<comment type="caution">
    <text evidence="1">The sequence shown here is derived from an EMBL/GenBank/DDBJ whole genome shotgun (WGS) entry which is preliminary data.</text>
</comment>
<dbReference type="STRING" id="346185.AAY42_10110"/>
<dbReference type="AlphaFoldDB" id="A0A0Q0XMD3"/>
<name>A0A0Q0XMD3_9FLAO</name>
<gene>
    <name evidence="1" type="ORF">AAY42_10110</name>
</gene>
<protein>
    <submittedName>
        <fullName evidence="1">Uncharacterized protein</fullName>
    </submittedName>
</protein>
<reference evidence="1 2" key="1">
    <citation type="submission" date="2015-04" db="EMBL/GenBank/DDBJ databases">
        <title>Complete genome of flavobacterium.</title>
        <authorList>
            <person name="Kwon Y.M."/>
            <person name="Kim S.-J."/>
        </authorList>
    </citation>
    <scope>NUCLEOTIDE SEQUENCE [LARGE SCALE GENOMIC DNA]</scope>
    <source>
        <strain evidence="1 2">DK169</strain>
    </source>
</reference>
<proteinExistence type="predicted"/>